<accession>A0A0W0F733</accession>
<feature type="compositionally biased region" description="Basic and acidic residues" evidence="13">
    <location>
        <begin position="13"/>
        <end position="39"/>
    </location>
</feature>
<evidence type="ECO:0000313" key="15">
    <source>
        <dbReference type="Proteomes" id="UP000054988"/>
    </source>
</evidence>
<name>A0A0W0F733_MONRR</name>
<comment type="similarity">
    <text evidence="3 12">Belongs to the cytochrome P450 family.</text>
</comment>
<comment type="subcellular location">
    <subcellularLocation>
        <location evidence="2">Membrane</location>
        <topology evidence="2">Single-pass membrane protein</topology>
    </subcellularLocation>
</comment>
<dbReference type="SUPFAM" id="SSF48264">
    <property type="entry name" value="Cytochrome P450"/>
    <property type="match status" value="1"/>
</dbReference>
<dbReference type="PROSITE" id="PS00086">
    <property type="entry name" value="CYTOCHROME_P450"/>
    <property type="match status" value="1"/>
</dbReference>
<evidence type="ECO:0000256" key="7">
    <source>
        <dbReference type="ARBA" id="ARBA00022989"/>
    </source>
</evidence>
<comment type="caution">
    <text evidence="14">The sequence shown here is derived from an EMBL/GenBank/DDBJ whole genome shotgun (WGS) entry which is preliminary data.</text>
</comment>
<keyword evidence="4 12" id="KW-0349">Heme</keyword>
<dbReference type="AlphaFoldDB" id="A0A0W0F733"/>
<dbReference type="GO" id="GO:0020037">
    <property type="term" value="F:heme binding"/>
    <property type="evidence" value="ECO:0007669"/>
    <property type="project" value="InterPro"/>
</dbReference>
<keyword evidence="7" id="KW-1133">Transmembrane helix</keyword>
<keyword evidence="6 12" id="KW-0479">Metal-binding</keyword>
<reference evidence="14 15" key="1">
    <citation type="submission" date="2015-12" db="EMBL/GenBank/DDBJ databases">
        <title>Draft genome sequence of Moniliophthora roreri, the causal agent of frosty pod rot of cacao.</title>
        <authorList>
            <person name="Aime M.C."/>
            <person name="Diaz-Valderrama J.R."/>
            <person name="Kijpornyongpan T."/>
            <person name="Phillips-Mora W."/>
        </authorList>
    </citation>
    <scope>NUCLEOTIDE SEQUENCE [LARGE SCALE GENOMIC DNA]</scope>
    <source>
        <strain evidence="14 15">MCA 2952</strain>
    </source>
</reference>
<dbReference type="Pfam" id="PF00067">
    <property type="entry name" value="p450"/>
    <property type="match status" value="1"/>
</dbReference>
<dbReference type="GO" id="GO:0005506">
    <property type="term" value="F:iron ion binding"/>
    <property type="evidence" value="ECO:0007669"/>
    <property type="project" value="InterPro"/>
</dbReference>
<dbReference type="Proteomes" id="UP000054988">
    <property type="component" value="Unassembled WGS sequence"/>
</dbReference>
<dbReference type="Gene3D" id="1.10.630.10">
    <property type="entry name" value="Cytochrome P450"/>
    <property type="match status" value="1"/>
</dbReference>
<dbReference type="PANTHER" id="PTHR46300:SF2">
    <property type="entry name" value="CYTOCHROME P450 MONOOXYGENASE ALNH-RELATED"/>
    <property type="match status" value="1"/>
</dbReference>
<keyword evidence="5" id="KW-0812">Transmembrane</keyword>
<dbReference type="EMBL" id="LATX01002253">
    <property type="protein sequence ID" value="KTB32143.1"/>
    <property type="molecule type" value="Genomic_DNA"/>
</dbReference>
<evidence type="ECO:0000256" key="13">
    <source>
        <dbReference type="SAM" id="MobiDB-lite"/>
    </source>
</evidence>
<organism evidence="14 15">
    <name type="scientific">Moniliophthora roreri</name>
    <name type="common">Frosty pod rot fungus</name>
    <name type="synonym">Monilia roreri</name>
    <dbReference type="NCBI Taxonomy" id="221103"/>
    <lineage>
        <taxon>Eukaryota</taxon>
        <taxon>Fungi</taxon>
        <taxon>Dikarya</taxon>
        <taxon>Basidiomycota</taxon>
        <taxon>Agaricomycotina</taxon>
        <taxon>Agaricomycetes</taxon>
        <taxon>Agaricomycetidae</taxon>
        <taxon>Agaricales</taxon>
        <taxon>Marasmiineae</taxon>
        <taxon>Marasmiaceae</taxon>
        <taxon>Moniliophthora</taxon>
    </lineage>
</organism>
<evidence type="ECO:0000256" key="9">
    <source>
        <dbReference type="ARBA" id="ARBA00023004"/>
    </source>
</evidence>
<keyword evidence="9 12" id="KW-0408">Iron</keyword>
<evidence type="ECO:0000256" key="8">
    <source>
        <dbReference type="ARBA" id="ARBA00023002"/>
    </source>
</evidence>
<evidence type="ECO:0000256" key="10">
    <source>
        <dbReference type="ARBA" id="ARBA00023033"/>
    </source>
</evidence>
<dbReference type="GO" id="GO:0004497">
    <property type="term" value="F:monooxygenase activity"/>
    <property type="evidence" value="ECO:0007669"/>
    <property type="project" value="UniProtKB-KW"/>
</dbReference>
<protein>
    <recommendedName>
        <fullName evidence="16">Cytochrome p450</fullName>
    </recommendedName>
</protein>
<dbReference type="InterPro" id="IPR050364">
    <property type="entry name" value="Cytochrome_P450_fung"/>
</dbReference>
<comment type="cofactor">
    <cofactor evidence="1">
        <name>heme</name>
        <dbReference type="ChEBI" id="CHEBI:30413"/>
    </cofactor>
</comment>
<feature type="region of interest" description="Disordered" evidence="13">
    <location>
        <begin position="1"/>
        <end position="39"/>
    </location>
</feature>
<dbReference type="InterPro" id="IPR017972">
    <property type="entry name" value="Cyt_P450_CS"/>
</dbReference>
<evidence type="ECO:0000256" key="12">
    <source>
        <dbReference type="RuleBase" id="RU000461"/>
    </source>
</evidence>
<evidence type="ECO:0000313" key="14">
    <source>
        <dbReference type="EMBL" id="KTB32143.1"/>
    </source>
</evidence>
<evidence type="ECO:0000256" key="6">
    <source>
        <dbReference type="ARBA" id="ARBA00022723"/>
    </source>
</evidence>
<keyword evidence="10 12" id="KW-0503">Monooxygenase</keyword>
<evidence type="ECO:0000256" key="1">
    <source>
        <dbReference type="ARBA" id="ARBA00001971"/>
    </source>
</evidence>
<evidence type="ECO:0000256" key="11">
    <source>
        <dbReference type="ARBA" id="ARBA00023136"/>
    </source>
</evidence>
<evidence type="ECO:0000256" key="5">
    <source>
        <dbReference type="ARBA" id="ARBA00022692"/>
    </source>
</evidence>
<sequence>MNHDPATYGQDPDVFRPERFLNEDGTHKEPPPDTKDEGHYSFGFGRRICPGRHLASNIVLSFAIVLWAAKLEPGNDVHGNEAPINISNDQGTGFQSSLRSSERMLLAGGRKGSDWPGGTFLVVTIDTSDDNPIHAETDLDHIHHGISMLTAEVDEPPLHEKPSTPQFSELVDIHDERYYASCHHPTRHHHQHESPVIPPPFLYLAFEDNRSRFDYDTSIHISPIVSLPFSLGFNAVTPSITDRDEFQHFVSATPKSSLLIASAFSRLPKEHTVGIFFLLVLYAEFGSHPVKACFY</sequence>
<gene>
    <name evidence="14" type="ORF">WG66_15286</name>
</gene>
<proteinExistence type="inferred from homology"/>
<dbReference type="GO" id="GO:0016020">
    <property type="term" value="C:membrane"/>
    <property type="evidence" value="ECO:0007669"/>
    <property type="project" value="UniProtKB-SubCell"/>
</dbReference>
<evidence type="ECO:0000256" key="4">
    <source>
        <dbReference type="ARBA" id="ARBA00022617"/>
    </source>
</evidence>
<dbReference type="GO" id="GO:0016705">
    <property type="term" value="F:oxidoreductase activity, acting on paired donors, with incorporation or reduction of molecular oxygen"/>
    <property type="evidence" value="ECO:0007669"/>
    <property type="project" value="InterPro"/>
</dbReference>
<evidence type="ECO:0000256" key="2">
    <source>
        <dbReference type="ARBA" id="ARBA00004167"/>
    </source>
</evidence>
<dbReference type="InterPro" id="IPR001128">
    <property type="entry name" value="Cyt_P450"/>
</dbReference>
<evidence type="ECO:0000256" key="3">
    <source>
        <dbReference type="ARBA" id="ARBA00010617"/>
    </source>
</evidence>
<keyword evidence="8 12" id="KW-0560">Oxidoreductase</keyword>
<dbReference type="PANTHER" id="PTHR46300">
    <property type="entry name" value="P450, PUTATIVE (EUROFUNG)-RELATED-RELATED"/>
    <property type="match status" value="1"/>
</dbReference>
<evidence type="ECO:0008006" key="16">
    <source>
        <dbReference type="Google" id="ProtNLM"/>
    </source>
</evidence>
<dbReference type="eggNOG" id="KOG0156">
    <property type="taxonomic scope" value="Eukaryota"/>
</dbReference>
<dbReference type="InterPro" id="IPR036396">
    <property type="entry name" value="Cyt_P450_sf"/>
</dbReference>
<keyword evidence="11" id="KW-0472">Membrane</keyword>